<dbReference type="Gene3D" id="1.10.287.720">
    <property type="entry name" value="Pollen allergen ole e 6"/>
    <property type="match status" value="1"/>
</dbReference>
<sequence length="124" mass="13663">MATKSKNVAALYLVCLLVSVVAFQFCKADSDDNVRQGDVYQTCMKECDDKCKADGYGEIFCHTKCDKQCAVQQAADNVHQKAIFVKDVAAFAHNSISKATTSRIQGIDACLVAFFGIFMFALYH</sequence>
<evidence type="ECO:0000256" key="1">
    <source>
        <dbReference type="SAM" id="Phobius"/>
    </source>
</evidence>
<evidence type="ECO:0000313" key="3">
    <source>
        <dbReference type="EMBL" id="MCL7035989.1"/>
    </source>
</evidence>
<feature type="transmembrane region" description="Helical" evidence="1">
    <location>
        <begin position="104"/>
        <end position="123"/>
    </location>
</feature>
<keyword evidence="4" id="KW-1185">Reference proteome</keyword>
<protein>
    <submittedName>
        <fullName evidence="3">Uncharacterized protein</fullName>
    </submittedName>
</protein>
<keyword evidence="1" id="KW-0472">Membrane</keyword>
<keyword evidence="2" id="KW-0732">Signal</keyword>
<dbReference type="PANTHER" id="PTHR35632:SF1">
    <property type="entry name" value="MAJOR POLLEN ALLERGEN OLE E 6-LIKE"/>
    <property type="match status" value="1"/>
</dbReference>
<keyword evidence="1" id="KW-1133">Transmembrane helix</keyword>
<dbReference type="Pfam" id="PF09253">
    <property type="entry name" value="Ole_e_6"/>
    <property type="match status" value="1"/>
</dbReference>
<feature type="chain" id="PRO_5041424126" evidence="2">
    <location>
        <begin position="23"/>
        <end position="124"/>
    </location>
</feature>
<dbReference type="SUPFAM" id="SSF111388">
    <property type="entry name" value="Pollen allergen ole e 6"/>
    <property type="match status" value="1"/>
</dbReference>
<evidence type="ECO:0000256" key="2">
    <source>
        <dbReference type="SAM" id="SignalP"/>
    </source>
</evidence>
<organism evidence="3 4">
    <name type="scientific">Papaver nudicaule</name>
    <name type="common">Iceland poppy</name>
    <dbReference type="NCBI Taxonomy" id="74823"/>
    <lineage>
        <taxon>Eukaryota</taxon>
        <taxon>Viridiplantae</taxon>
        <taxon>Streptophyta</taxon>
        <taxon>Embryophyta</taxon>
        <taxon>Tracheophyta</taxon>
        <taxon>Spermatophyta</taxon>
        <taxon>Magnoliopsida</taxon>
        <taxon>Ranunculales</taxon>
        <taxon>Papaveraceae</taxon>
        <taxon>Papaveroideae</taxon>
        <taxon>Papaver</taxon>
    </lineage>
</organism>
<proteinExistence type="predicted"/>
<dbReference type="Proteomes" id="UP001177140">
    <property type="component" value="Unassembled WGS sequence"/>
</dbReference>
<dbReference type="InterPro" id="IPR015333">
    <property type="entry name" value="Pollen_allergen_ole-e-6"/>
</dbReference>
<keyword evidence="1" id="KW-0812">Transmembrane</keyword>
<reference evidence="3" key="1">
    <citation type="submission" date="2022-03" db="EMBL/GenBank/DDBJ databases">
        <title>A functionally conserved STORR gene fusion in Papaver species that diverged 16.8 million years ago.</title>
        <authorList>
            <person name="Catania T."/>
        </authorList>
    </citation>
    <scope>NUCLEOTIDE SEQUENCE</scope>
    <source>
        <strain evidence="3">S-191538</strain>
    </source>
</reference>
<evidence type="ECO:0000313" key="4">
    <source>
        <dbReference type="Proteomes" id="UP001177140"/>
    </source>
</evidence>
<dbReference type="EMBL" id="JAJJMA010163202">
    <property type="protein sequence ID" value="MCL7035989.1"/>
    <property type="molecule type" value="Genomic_DNA"/>
</dbReference>
<dbReference type="InterPro" id="IPR036466">
    <property type="entry name" value="Pollen_allergen_ole-e-6_sf"/>
</dbReference>
<name>A0AA41V9J6_PAPNU</name>
<accession>A0AA41V9J6</accession>
<dbReference type="PANTHER" id="PTHR35632">
    <property type="entry name" value="MAJOR POLLEN ALLERGEN OLE E 6-LIKE"/>
    <property type="match status" value="1"/>
</dbReference>
<feature type="signal peptide" evidence="2">
    <location>
        <begin position="1"/>
        <end position="22"/>
    </location>
</feature>
<comment type="caution">
    <text evidence="3">The sequence shown here is derived from an EMBL/GenBank/DDBJ whole genome shotgun (WGS) entry which is preliminary data.</text>
</comment>
<gene>
    <name evidence="3" type="ORF">MKW94_028371</name>
</gene>
<dbReference type="AlphaFoldDB" id="A0AA41V9J6"/>